<sequence>MFGSNLKLGERGVVVPWTILFMAVFFLFAFFLVYSTISALFGLAVFRAFLTIIVLGLVLGYLFKPLKTLTKETRKLVKKV</sequence>
<dbReference type="AlphaFoldDB" id="X1K7W0"/>
<feature type="transmembrane region" description="Helical" evidence="1">
    <location>
        <begin position="12"/>
        <end position="34"/>
    </location>
</feature>
<accession>X1K7W0</accession>
<keyword evidence="1" id="KW-0812">Transmembrane</keyword>
<dbReference type="EMBL" id="BARV01009581">
    <property type="protein sequence ID" value="GAI02658.1"/>
    <property type="molecule type" value="Genomic_DNA"/>
</dbReference>
<comment type="caution">
    <text evidence="2">The sequence shown here is derived from an EMBL/GenBank/DDBJ whole genome shotgun (WGS) entry which is preliminary data.</text>
</comment>
<gene>
    <name evidence="2" type="ORF">S06H3_18852</name>
</gene>
<organism evidence="2">
    <name type="scientific">marine sediment metagenome</name>
    <dbReference type="NCBI Taxonomy" id="412755"/>
    <lineage>
        <taxon>unclassified sequences</taxon>
        <taxon>metagenomes</taxon>
        <taxon>ecological metagenomes</taxon>
    </lineage>
</organism>
<evidence type="ECO:0000256" key="1">
    <source>
        <dbReference type="SAM" id="Phobius"/>
    </source>
</evidence>
<keyword evidence="1" id="KW-0472">Membrane</keyword>
<evidence type="ECO:0000313" key="2">
    <source>
        <dbReference type="EMBL" id="GAI02658.1"/>
    </source>
</evidence>
<reference evidence="2" key="1">
    <citation type="journal article" date="2014" name="Front. Microbiol.">
        <title>High frequency of phylogenetically diverse reductive dehalogenase-homologous genes in deep subseafloor sedimentary metagenomes.</title>
        <authorList>
            <person name="Kawai M."/>
            <person name="Futagami T."/>
            <person name="Toyoda A."/>
            <person name="Takaki Y."/>
            <person name="Nishi S."/>
            <person name="Hori S."/>
            <person name="Arai W."/>
            <person name="Tsubouchi T."/>
            <person name="Morono Y."/>
            <person name="Uchiyama I."/>
            <person name="Ito T."/>
            <person name="Fujiyama A."/>
            <person name="Inagaki F."/>
            <person name="Takami H."/>
        </authorList>
    </citation>
    <scope>NUCLEOTIDE SEQUENCE</scope>
    <source>
        <strain evidence="2">Expedition CK06-06</strain>
    </source>
</reference>
<name>X1K7W0_9ZZZZ</name>
<protein>
    <submittedName>
        <fullName evidence="2">Uncharacterized protein</fullName>
    </submittedName>
</protein>
<keyword evidence="1" id="KW-1133">Transmembrane helix</keyword>
<proteinExistence type="predicted"/>
<feature type="transmembrane region" description="Helical" evidence="1">
    <location>
        <begin position="40"/>
        <end position="63"/>
    </location>
</feature>